<name>A0A1Z5K1F5_FISSO</name>
<sequence length="695" mass="77407">MKGHESDYNRPRRPNPDTISYLRSLPLDVEVATEEVNAFLAKEQDLAQEFPSGFAAALAALEEVRNEIASLAGDEQAAEVLESLVHITAPFSEYAACTWLKATKGYAMFLARHRYGSHLLQTILQQIGRISQIDLAKHDDAPPLSDLAQESLIDLLIGFHSELAEDAADLAVHICGSHVLRSLICVFGGVEELKVNGNPFRRGKLKKKKKDTDDSLKQRDTRLVFFRAPRINCLDPRISQALDEMTSALTGDCVLPPGDLQSFACQGSGALLSVLLRVLTYRNCSREEWSDKFKEWEERSMLDHHLGKIRPEPSFERESPAHLLAKRLLCWEPANKHQWVPDVIYGLAGDPSGSRSLETLLLISPAEFYAGILEAGDFLTAQTLQEYAQHHVSHFIVENLLATAHTKEQASVLIGNLLPLVTNGVILDSNAKLRSVLWRMIEASARFDVCQQTILDAITKGFSTLQNVQSLRVQECVEVLIEARKPQRDGERLILNVAGARCIHFLLKFEPKLCKQIIGGIVELPLDVLELICKDGLGSRCLIDGLLEGPIHDKVFATGLSRLASKLSSRWVALAVDRIGHHVVRKLCHALKDEKSQEDLMNELAKGKKRLSGVSMGRNILDKCMVLDFEMKGIIEWRRQLKKKSGKGDWLNEMGRADTCPPKKTKAAEGDESHKKKKIRKSMGTDDIVAAISLK</sequence>
<dbReference type="GO" id="GO:0030688">
    <property type="term" value="C:preribosome, small subunit precursor"/>
    <property type="evidence" value="ECO:0007669"/>
    <property type="project" value="TreeGrafter"/>
</dbReference>
<dbReference type="InterPro" id="IPR016024">
    <property type="entry name" value="ARM-type_fold"/>
</dbReference>
<protein>
    <recommendedName>
        <fullName evidence="6">Nucleolar protein 9</fullName>
    </recommendedName>
</protein>
<evidence type="ECO:0000256" key="3">
    <source>
        <dbReference type="SAM" id="MobiDB-lite"/>
    </source>
</evidence>
<reference evidence="4 5" key="1">
    <citation type="journal article" date="2015" name="Plant Cell">
        <title>Oil accumulation by the oleaginous diatom Fistulifera solaris as revealed by the genome and transcriptome.</title>
        <authorList>
            <person name="Tanaka T."/>
            <person name="Maeda Y."/>
            <person name="Veluchamy A."/>
            <person name="Tanaka M."/>
            <person name="Abida H."/>
            <person name="Marechal E."/>
            <person name="Bowler C."/>
            <person name="Muto M."/>
            <person name="Sunaga Y."/>
            <person name="Tanaka M."/>
            <person name="Yoshino T."/>
            <person name="Taniguchi T."/>
            <person name="Fukuda Y."/>
            <person name="Nemoto M."/>
            <person name="Matsumoto M."/>
            <person name="Wong P.S."/>
            <person name="Aburatani S."/>
            <person name="Fujibuchi W."/>
        </authorList>
    </citation>
    <scope>NUCLEOTIDE SEQUENCE [LARGE SCALE GENOMIC DNA]</scope>
    <source>
        <strain evidence="4 5">JPCC DA0580</strain>
    </source>
</reference>
<dbReference type="PANTHER" id="PTHR13102">
    <property type="entry name" value="NUCLEOLAR PROTEIN 9"/>
    <property type="match status" value="1"/>
</dbReference>
<dbReference type="Gene3D" id="1.25.10.10">
    <property type="entry name" value="Leucine-rich Repeat Variant"/>
    <property type="match status" value="2"/>
</dbReference>
<organism evidence="4 5">
    <name type="scientific">Fistulifera solaris</name>
    <name type="common">Oleaginous diatom</name>
    <dbReference type="NCBI Taxonomy" id="1519565"/>
    <lineage>
        <taxon>Eukaryota</taxon>
        <taxon>Sar</taxon>
        <taxon>Stramenopiles</taxon>
        <taxon>Ochrophyta</taxon>
        <taxon>Bacillariophyta</taxon>
        <taxon>Bacillariophyceae</taxon>
        <taxon>Bacillariophycidae</taxon>
        <taxon>Naviculales</taxon>
        <taxon>Naviculaceae</taxon>
        <taxon>Fistulifera</taxon>
    </lineage>
</organism>
<dbReference type="AlphaFoldDB" id="A0A1Z5K1F5"/>
<feature type="region of interest" description="Disordered" evidence="3">
    <location>
        <begin position="652"/>
        <end position="682"/>
    </location>
</feature>
<proteinExistence type="predicted"/>
<evidence type="ECO:0000313" key="4">
    <source>
        <dbReference type="EMBL" id="GAX19999.1"/>
    </source>
</evidence>
<dbReference type="SMART" id="SM00025">
    <property type="entry name" value="Pumilio"/>
    <property type="match status" value="3"/>
</dbReference>
<dbReference type="GO" id="GO:0000480">
    <property type="term" value="P:endonucleolytic cleavage in 5'-ETS of tricistronic rRNA transcript (SSU-rRNA, 5.8S rRNA, LSU-rRNA)"/>
    <property type="evidence" value="ECO:0007669"/>
    <property type="project" value="TreeGrafter"/>
</dbReference>
<dbReference type="PROSITE" id="PS50302">
    <property type="entry name" value="PUM"/>
    <property type="match status" value="1"/>
</dbReference>
<dbReference type="Pfam" id="PF22493">
    <property type="entry name" value="PUF_NOP9"/>
    <property type="match status" value="1"/>
</dbReference>
<dbReference type="GO" id="GO:0000056">
    <property type="term" value="P:ribosomal small subunit export from nucleus"/>
    <property type="evidence" value="ECO:0007669"/>
    <property type="project" value="TreeGrafter"/>
</dbReference>
<evidence type="ECO:0008006" key="6">
    <source>
        <dbReference type="Google" id="ProtNLM"/>
    </source>
</evidence>
<dbReference type="GO" id="GO:0000472">
    <property type="term" value="P:endonucleolytic cleavage to generate mature 5'-end of SSU-rRNA from (SSU-rRNA, 5.8S rRNA, LSU-rRNA)"/>
    <property type="evidence" value="ECO:0007669"/>
    <property type="project" value="TreeGrafter"/>
</dbReference>
<evidence type="ECO:0000256" key="1">
    <source>
        <dbReference type="ARBA" id="ARBA00022737"/>
    </source>
</evidence>
<dbReference type="OrthoDB" id="392571at2759"/>
<evidence type="ECO:0000313" key="5">
    <source>
        <dbReference type="Proteomes" id="UP000198406"/>
    </source>
</evidence>
<dbReference type="GO" id="GO:0003723">
    <property type="term" value="F:RNA binding"/>
    <property type="evidence" value="ECO:0007669"/>
    <property type="project" value="InterPro"/>
</dbReference>
<accession>A0A1Z5K1F5</accession>
<feature type="repeat" description="Pumilio" evidence="2">
    <location>
        <begin position="566"/>
        <end position="602"/>
    </location>
</feature>
<dbReference type="GO" id="GO:0030686">
    <property type="term" value="C:90S preribosome"/>
    <property type="evidence" value="ECO:0007669"/>
    <property type="project" value="TreeGrafter"/>
</dbReference>
<dbReference type="PANTHER" id="PTHR13102:SF0">
    <property type="entry name" value="NUCLEOLAR PROTEIN 9"/>
    <property type="match status" value="1"/>
</dbReference>
<dbReference type="InterPro" id="IPR001313">
    <property type="entry name" value="Pumilio_RNA-bd_rpt"/>
</dbReference>
<dbReference type="InParanoid" id="A0A1Z5K1F5"/>
<dbReference type="Proteomes" id="UP000198406">
    <property type="component" value="Unassembled WGS sequence"/>
</dbReference>
<comment type="caution">
    <text evidence="4">The sequence shown here is derived from an EMBL/GenBank/DDBJ whole genome shotgun (WGS) entry which is preliminary data.</text>
</comment>
<keyword evidence="1" id="KW-0677">Repeat</keyword>
<dbReference type="EMBL" id="BDSP01000141">
    <property type="protein sequence ID" value="GAX19999.1"/>
    <property type="molecule type" value="Genomic_DNA"/>
</dbReference>
<dbReference type="InterPro" id="IPR011989">
    <property type="entry name" value="ARM-like"/>
</dbReference>
<dbReference type="GO" id="GO:0005730">
    <property type="term" value="C:nucleolus"/>
    <property type="evidence" value="ECO:0007669"/>
    <property type="project" value="TreeGrafter"/>
</dbReference>
<dbReference type="GO" id="GO:0000447">
    <property type="term" value="P:endonucleolytic cleavage in ITS1 to separate SSU-rRNA from 5.8S rRNA and LSU-rRNA from tricistronic rRNA transcript (SSU-rRNA, 5.8S rRNA, LSU-rRNA)"/>
    <property type="evidence" value="ECO:0007669"/>
    <property type="project" value="TreeGrafter"/>
</dbReference>
<dbReference type="InterPro" id="IPR040000">
    <property type="entry name" value="NOP9"/>
</dbReference>
<evidence type="ECO:0000256" key="2">
    <source>
        <dbReference type="PROSITE-ProRule" id="PRU00317"/>
    </source>
</evidence>
<keyword evidence="5" id="KW-1185">Reference proteome</keyword>
<dbReference type="SUPFAM" id="SSF48371">
    <property type="entry name" value="ARM repeat"/>
    <property type="match status" value="2"/>
</dbReference>
<gene>
    <name evidence="4" type="ORF">FisN_1Lh527</name>
</gene>